<name>A0A0J6SJ11_9HYPH</name>
<dbReference type="GO" id="GO:0016491">
    <property type="term" value="F:oxidoreductase activity"/>
    <property type="evidence" value="ECO:0007669"/>
    <property type="project" value="InterPro"/>
</dbReference>
<dbReference type="PATRIC" id="fig|298794.3.peg.1469"/>
<dbReference type="EMBL" id="LABY01000150">
    <property type="protein sequence ID" value="KMO33594.1"/>
    <property type="molecule type" value="Genomic_DNA"/>
</dbReference>
<dbReference type="SUPFAM" id="SSF51735">
    <property type="entry name" value="NAD(P)-binding Rossmann-fold domains"/>
    <property type="match status" value="1"/>
</dbReference>
<organism evidence="2 3">
    <name type="scientific">Methylobacterium variabile</name>
    <dbReference type="NCBI Taxonomy" id="298794"/>
    <lineage>
        <taxon>Bacteria</taxon>
        <taxon>Pseudomonadati</taxon>
        <taxon>Pseudomonadota</taxon>
        <taxon>Alphaproteobacteria</taxon>
        <taxon>Hyphomicrobiales</taxon>
        <taxon>Methylobacteriaceae</taxon>
        <taxon>Methylobacterium</taxon>
    </lineage>
</organism>
<dbReference type="AlphaFoldDB" id="A0A0J6SJ11"/>
<dbReference type="InterPro" id="IPR020843">
    <property type="entry name" value="ER"/>
</dbReference>
<dbReference type="Gene3D" id="3.40.50.720">
    <property type="entry name" value="NAD(P)-binding Rossmann-like Domain"/>
    <property type="match status" value="1"/>
</dbReference>
<comment type="caution">
    <text evidence="2">The sequence shown here is derived from an EMBL/GenBank/DDBJ whole genome shotgun (WGS) entry which is preliminary data.</text>
</comment>
<dbReference type="Proteomes" id="UP000035955">
    <property type="component" value="Unassembled WGS sequence"/>
</dbReference>
<gene>
    <name evidence="2" type="ORF">VQ02_20635</name>
</gene>
<dbReference type="CDD" id="cd08241">
    <property type="entry name" value="QOR1"/>
    <property type="match status" value="1"/>
</dbReference>
<feature type="domain" description="Enoyl reductase (ER)" evidence="1">
    <location>
        <begin position="13"/>
        <end position="322"/>
    </location>
</feature>
<dbReference type="Pfam" id="PF08240">
    <property type="entry name" value="ADH_N"/>
    <property type="match status" value="1"/>
</dbReference>
<keyword evidence="3" id="KW-1185">Reference proteome</keyword>
<dbReference type="InterPro" id="IPR013154">
    <property type="entry name" value="ADH-like_N"/>
</dbReference>
<sequence>MRCWVVEAITDEGRMVLAERPDPVPGPSELLVRVEAAGVNFADTLMVRGRYQRKPDLPFVPGIEVSGEVVAAGPGCARAPGERVCASVPTGDFAELALVPDAAATVIPAGVPSDTGLVLLGVNYPTAWYALHRRAGIRPGETVLVHAAAGGVGSAAVQIALAAGCRVIATAGSPEKLEVCLRLGAEVAISYEDAGWVEAVRDATGGAGADVIYDPVGGRVGLDSLRVLAWHGRLLIVGFAGGAPPELPANRLLLKEGMALGVFWGEVKRRDPDLLREVQDALLALQAQGRLDPLIGGRLPLEEAPAALAQLAGRRSVGKLLLTPRRREHETP</sequence>
<dbReference type="RefSeq" id="WP_048446082.1">
    <property type="nucleotide sequence ID" value="NZ_LABY01000150.1"/>
</dbReference>
<evidence type="ECO:0000313" key="3">
    <source>
        <dbReference type="Proteomes" id="UP000035955"/>
    </source>
</evidence>
<reference evidence="2 3" key="1">
    <citation type="submission" date="2015-03" db="EMBL/GenBank/DDBJ databases">
        <title>Genome sequencing of Methylobacterium variabile DSM 16961.</title>
        <authorList>
            <person name="Chaudhry V."/>
            <person name="Patil P.B."/>
        </authorList>
    </citation>
    <scope>NUCLEOTIDE SEQUENCE [LARGE SCALE GENOMIC DNA]</scope>
    <source>
        <strain evidence="2 3">DSM 16961</strain>
    </source>
</reference>
<dbReference type="OrthoDB" id="4190732at2"/>
<dbReference type="Gene3D" id="3.90.180.10">
    <property type="entry name" value="Medium-chain alcohol dehydrogenases, catalytic domain"/>
    <property type="match status" value="1"/>
</dbReference>
<dbReference type="InterPro" id="IPR011032">
    <property type="entry name" value="GroES-like_sf"/>
</dbReference>
<dbReference type="Pfam" id="PF00107">
    <property type="entry name" value="ADH_zinc_N"/>
    <property type="match status" value="1"/>
</dbReference>
<accession>A0A0J6SJ11</accession>
<dbReference type="InterPro" id="IPR013149">
    <property type="entry name" value="ADH-like_C"/>
</dbReference>
<protein>
    <recommendedName>
        <fullName evidence="1">Enoyl reductase (ER) domain-containing protein</fullName>
    </recommendedName>
</protein>
<proteinExistence type="predicted"/>
<dbReference type="SUPFAM" id="SSF50129">
    <property type="entry name" value="GroES-like"/>
    <property type="match status" value="1"/>
</dbReference>
<dbReference type="PANTHER" id="PTHR43677:SF4">
    <property type="entry name" value="QUINONE OXIDOREDUCTASE-LIKE PROTEIN 2"/>
    <property type="match status" value="1"/>
</dbReference>
<evidence type="ECO:0000313" key="2">
    <source>
        <dbReference type="EMBL" id="KMO33594.1"/>
    </source>
</evidence>
<dbReference type="SMART" id="SM00829">
    <property type="entry name" value="PKS_ER"/>
    <property type="match status" value="1"/>
</dbReference>
<dbReference type="InterPro" id="IPR051397">
    <property type="entry name" value="Zn-ADH-like_protein"/>
</dbReference>
<evidence type="ECO:0000259" key="1">
    <source>
        <dbReference type="SMART" id="SM00829"/>
    </source>
</evidence>
<dbReference type="InterPro" id="IPR036291">
    <property type="entry name" value="NAD(P)-bd_dom_sf"/>
</dbReference>
<dbReference type="PANTHER" id="PTHR43677">
    <property type="entry name" value="SHORT-CHAIN DEHYDROGENASE/REDUCTASE"/>
    <property type="match status" value="1"/>
</dbReference>